<dbReference type="EMBL" id="NBSK02000002">
    <property type="protein sequence ID" value="KAJ0220877.1"/>
    <property type="molecule type" value="Genomic_DNA"/>
</dbReference>
<dbReference type="InterPro" id="IPR035897">
    <property type="entry name" value="Toll_tir_struct_dom_sf"/>
</dbReference>
<dbReference type="PRINTS" id="PR00364">
    <property type="entry name" value="DISEASERSIST"/>
</dbReference>
<dbReference type="GO" id="GO:0006952">
    <property type="term" value="P:defense response"/>
    <property type="evidence" value="ECO:0007669"/>
    <property type="project" value="UniProtKB-KW"/>
</dbReference>
<sequence length="1209" mass="138073">MEPFKSSPSSSSSVPTGRWTHEVFLSFRGEDTRNNFVDHLYTALSQRGISVFKDDQALDKGKPISRELLKAIEESRFAVVVFSKKYADSSWCLDELVKIMECRDQMGQIVLPVFYHVDPSDVRGQKNDFDSAFQEHEDKFKGEMEKVKNWRKALAAAAGLSGWHIKETGNGLVFLDLLLHLLTGIYERNFYHSTRGESAILKAIVAKISNSIQPRDLEKHLFGIESRIDELYPLLDMEATEKVHMVGILGMGGIGKTTLAHALFRRIKHNFEGCSFVEDVRENSSSKKDVCALQQKILSDILYQMHPSGKVSVGYPTVNPEYGANMICERFCHKKVLLVLDDVDNDKQLEFLARTHEWFGPGSRIIITTRNEHLLSDADVIYKPAFLSMNEAGELFCWHAFRKSSPPEGYEEISDRAIRYASSLPLALKVLGSFFHGRQLSVWESALNRLGKGSIDKITETLKLSFDGLDASEKQIFLDIACFYKDQNEEYVTRVLDSFGFDPVIGISVLIEKSLITVSNKRLHMHDLIQEMGWQIVYESFPDSRVWKPEQIHKIIKGKKQKLKALEAIMMTANSCHVGAYVLVGMQNLRLLDIDGKFTSTQPTFLPDELIWLRWTEYPFMTLPLAHMCKLVGLEIANGSINHLWKERKILPNLKFIHLEGMDKLTSFPDVSESPNIVRLILSCCRSLVEVHESLGSHRGLVYLDMSGCIGLKCLPSRLEMESLETLILSGCYSLERFPKVSPCMVKLSHINLSACYTIKELPSSIRYLSSLSFLNLTYCSNLENIPNSICELKYLKCLHLHNCKELRDFPKELGNMKMLEELWLGFTYDIRSPREPVGFHSLTSLSSLKSLNLSWREIEEEKFPQNLDELSSLEELYLSGNSQLVELPSSICHLSRLKRLEVNECPRLRRLCGLPSSIQVLKANNCSSLGMIGDLSKECDWLYKIWLSHNQKLLEDEENQRYLDNMLQLSFIKKCAAVDHRLSITIPGSMIPSWFEKQMDGCRIGLKLPQNWHTEIMGFVVCGVFTYQWSRYNIPPLIIFRITKDGAAIPKPEVNATETTENTNLWISYIPLGVFQQIYHDIQPEDWSHIQGNLDMTVTLGYGVESVRCGAHVIYKEDVQQITTCICDYGNDVHVADEDVSYDEIIYGNTRVYREKFDMKSLMPLRSRTSARRNTKHIFSFLPSSLDGGSRSFYSKAKDFLLSTIRRK</sequence>
<dbReference type="AlphaFoldDB" id="A0A9R1XVK6"/>
<comment type="catalytic activity">
    <reaction evidence="7">
        <text>NAD(+) + H2O = ADP-D-ribose + nicotinamide + H(+)</text>
        <dbReference type="Rhea" id="RHEA:16301"/>
        <dbReference type="ChEBI" id="CHEBI:15377"/>
        <dbReference type="ChEBI" id="CHEBI:15378"/>
        <dbReference type="ChEBI" id="CHEBI:17154"/>
        <dbReference type="ChEBI" id="CHEBI:57540"/>
        <dbReference type="ChEBI" id="CHEBI:57967"/>
        <dbReference type="EC" id="3.2.2.6"/>
    </reaction>
    <physiologicalReaction direction="left-to-right" evidence="7">
        <dbReference type="Rhea" id="RHEA:16302"/>
    </physiologicalReaction>
</comment>
<gene>
    <name evidence="9" type="ORF">LSAT_V11C200055590</name>
</gene>
<dbReference type="Pfam" id="PF00931">
    <property type="entry name" value="NB-ARC"/>
    <property type="match status" value="1"/>
</dbReference>
<dbReference type="Gene3D" id="3.40.50.300">
    <property type="entry name" value="P-loop containing nucleotide triphosphate hydrolases"/>
    <property type="match status" value="1"/>
</dbReference>
<dbReference type="Pfam" id="PF20160">
    <property type="entry name" value="C-JID"/>
    <property type="match status" value="1"/>
</dbReference>
<name>A0A9R1XVK6_LACSA</name>
<evidence type="ECO:0000259" key="8">
    <source>
        <dbReference type="PROSITE" id="PS50104"/>
    </source>
</evidence>
<dbReference type="InterPro" id="IPR032675">
    <property type="entry name" value="LRR_dom_sf"/>
</dbReference>
<evidence type="ECO:0000256" key="4">
    <source>
        <dbReference type="ARBA" id="ARBA00022801"/>
    </source>
</evidence>
<dbReference type="Gene3D" id="3.80.10.10">
    <property type="entry name" value="Ribonuclease Inhibitor"/>
    <property type="match status" value="3"/>
</dbReference>
<keyword evidence="10" id="KW-1185">Reference proteome</keyword>
<dbReference type="InterPro" id="IPR045344">
    <property type="entry name" value="C-JID"/>
</dbReference>
<dbReference type="InterPro" id="IPR000157">
    <property type="entry name" value="TIR_dom"/>
</dbReference>
<protein>
    <recommendedName>
        <fullName evidence="1">ADP-ribosyl cyclase/cyclic ADP-ribose hydrolase</fullName>
        <ecNumber evidence="1">3.2.2.6</ecNumber>
    </recommendedName>
</protein>
<dbReference type="SUPFAM" id="SSF52540">
    <property type="entry name" value="P-loop containing nucleoside triphosphate hydrolases"/>
    <property type="match status" value="1"/>
</dbReference>
<keyword evidence="5" id="KW-0611">Plant defense</keyword>
<dbReference type="InterPro" id="IPR002182">
    <property type="entry name" value="NB-ARC"/>
</dbReference>
<dbReference type="Pfam" id="PF01582">
    <property type="entry name" value="TIR"/>
    <property type="match status" value="1"/>
</dbReference>
<organism evidence="9 10">
    <name type="scientific">Lactuca sativa</name>
    <name type="common">Garden lettuce</name>
    <dbReference type="NCBI Taxonomy" id="4236"/>
    <lineage>
        <taxon>Eukaryota</taxon>
        <taxon>Viridiplantae</taxon>
        <taxon>Streptophyta</taxon>
        <taxon>Embryophyta</taxon>
        <taxon>Tracheophyta</taxon>
        <taxon>Spermatophyta</taxon>
        <taxon>Magnoliopsida</taxon>
        <taxon>eudicotyledons</taxon>
        <taxon>Gunneridae</taxon>
        <taxon>Pentapetalae</taxon>
        <taxon>asterids</taxon>
        <taxon>campanulids</taxon>
        <taxon>Asterales</taxon>
        <taxon>Asteraceae</taxon>
        <taxon>Cichorioideae</taxon>
        <taxon>Cichorieae</taxon>
        <taxon>Lactucinae</taxon>
        <taxon>Lactuca</taxon>
    </lineage>
</organism>
<dbReference type="Gene3D" id="1.10.8.430">
    <property type="entry name" value="Helical domain of apoptotic protease-activating factors"/>
    <property type="match status" value="1"/>
</dbReference>
<dbReference type="Gene3D" id="3.40.50.10140">
    <property type="entry name" value="Toll/interleukin-1 receptor homology (TIR) domain"/>
    <property type="match status" value="1"/>
</dbReference>
<evidence type="ECO:0000256" key="7">
    <source>
        <dbReference type="ARBA" id="ARBA00047304"/>
    </source>
</evidence>
<comment type="caution">
    <text evidence="9">The sequence shown here is derived from an EMBL/GenBank/DDBJ whole genome shotgun (WGS) entry which is preliminary data.</text>
</comment>
<dbReference type="SMART" id="SM00255">
    <property type="entry name" value="TIR"/>
    <property type="match status" value="1"/>
</dbReference>
<dbReference type="EC" id="3.2.2.6" evidence="1"/>
<dbReference type="InterPro" id="IPR055414">
    <property type="entry name" value="LRR_R13L4/SHOC2-like"/>
</dbReference>
<accession>A0A9R1XVK6</accession>
<dbReference type="Pfam" id="PF23598">
    <property type="entry name" value="LRR_14"/>
    <property type="match status" value="1"/>
</dbReference>
<dbReference type="GO" id="GO:0007165">
    <property type="term" value="P:signal transduction"/>
    <property type="evidence" value="ECO:0007669"/>
    <property type="project" value="InterPro"/>
</dbReference>
<evidence type="ECO:0000313" key="10">
    <source>
        <dbReference type="Proteomes" id="UP000235145"/>
    </source>
</evidence>
<evidence type="ECO:0000256" key="3">
    <source>
        <dbReference type="ARBA" id="ARBA00022737"/>
    </source>
</evidence>
<evidence type="ECO:0000256" key="6">
    <source>
        <dbReference type="ARBA" id="ARBA00023027"/>
    </source>
</evidence>
<evidence type="ECO:0000256" key="1">
    <source>
        <dbReference type="ARBA" id="ARBA00011982"/>
    </source>
</evidence>
<dbReference type="FunFam" id="3.40.50.10140:FF:000007">
    <property type="entry name" value="Disease resistance protein (TIR-NBS-LRR class)"/>
    <property type="match status" value="1"/>
</dbReference>
<evidence type="ECO:0000256" key="2">
    <source>
        <dbReference type="ARBA" id="ARBA00022614"/>
    </source>
</evidence>
<keyword evidence="4" id="KW-0378">Hydrolase</keyword>
<dbReference type="PANTHER" id="PTHR11017">
    <property type="entry name" value="LEUCINE-RICH REPEAT-CONTAINING PROTEIN"/>
    <property type="match status" value="1"/>
</dbReference>
<dbReference type="Pfam" id="PF23282">
    <property type="entry name" value="WHD_ROQ1"/>
    <property type="match status" value="1"/>
</dbReference>
<dbReference type="InterPro" id="IPR044974">
    <property type="entry name" value="Disease_R_plants"/>
</dbReference>
<dbReference type="InterPro" id="IPR042197">
    <property type="entry name" value="Apaf_helical"/>
</dbReference>
<dbReference type="GO" id="GO:0043531">
    <property type="term" value="F:ADP binding"/>
    <property type="evidence" value="ECO:0007669"/>
    <property type="project" value="InterPro"/>
</dbReference>
<keyword evidence="6" id="KW-0520">NAD</keyword>
<dbReference type="InterPro" id="IPR027417">
    <property type="entry name" value="P-loop_NTPase"/>
</dbReference>
<dbReference type="PROSITE" id="PS50104">
    <property type="entry name" value="TIR"/>
    <property type="match status" value="1"/>
</dbReference>
<evidence type="ECO:0000256" key="5">
    <source>
        <dbReference type="ARBA" id="ARBA00022821"/>
    </source>
</evidence>
<dbReference type="SUPFAM" id="SSF52058">
    <property type="entry name" value="L domain-like"/>
    <property type="match status" value="1"/>
</dbReference>
<dbReference type="GO" id="GO:0051707">
    <property type="term" value="P:response to other organism"/>
    <property type="evidence" value="ECO:0007669"/>
    <property type="project" value="UniProtKB-ARBA"/>
</dbReference>
<dbReference type="SUPFAM" id="SSF52200">
    <property type="entry name" value="Toll/Interleukin receptor TIR domain"/>
    <property type="match status" value="1"/>
</dbReference>
<keyword evidence="2" id="KW-0433">Leucine-rich repeat</keyword>
<proteinExistence type="predicted"/>
<keyword evidence="3" id="KW-0677">Repeat</keyword>
<dbReference type="Proteomes" id="UP000235145">
    <property type="component" value="Unassembled WGS sequence"/>
</dbReference>
<dbReference type="InterPro" id="IPR058192">
    <property type="entry name" value="WHD_ROQ1-like"/>
</dbReference>
<evidence type="ECO:0000313" key="9">
    <source>
        <dbReference type="EMBL" id="KAJ0220877.1"/>
    </source>
</evidence>
<dbReference type="PANTHER" id="PTHR11017:SF479">
    <property type="entry name" value="DISEASE RESISTANCE PROTEIN (TIR-NBS-LRR CLASS) FAMILY"/>
    <property type="match status" value="1"/>
</dbReference>
<feature type="domain" description="TIR" evidence="8">
    <location>
        <begin position="19"/>
        <end position="181"/>
    </location>
</feature>
<reference evidence="9 10" key="1">
    <citation type="journal article" date="2017" name="Nat. Commun.">
        <title>Genome assembly with in vitro proximity ligation data and whole-genome triplication in lettuce.</title>
        <authorList>
            <person name="Reyes-Chin-Wo S."/>
            <person name="Wang Z."/>
            <person name="Yang X."/>
            <person name="Kozik A."/>
            <person name="Arikit S."/>
            <person name="Song C."/>
            <person name="Xia L."/>
            <person name="Froenicke L."/>
            <person name="Lavelle D.O."/>
            <person name="Truco M.J."/>
            <person name="Xia R."/>
            <person name="Zhu S."/>
            <person name="Xu C."/>
            <person name="Xu H."/>
            <person name="Xu X."/>
            <person name="Cox K."/>
            <person name="Korf I."/>
            <person name="Meyers B.C."/>
            <person name="Michelmore R.W."/>
        </authorList>
    </citation>
    <scope>NUCLEOTIDE SEQUENCE [LARGE SCALE GENOMIC DNA]</scope>
    <source>
        <strain evidence="10">cv. Salinas</strain>
        <tissue evidence="9">Seedlings</tissue>
    </source>
</reference>
<dbReference type="GO" id="GO:0061809">
    <property type="term" value="F:NAD+ nucleosidase activity, cyclic ADP-ribose generating"/>
    <property type="evidence" value="ECO:0007669"/>
    <property type="project" value="UniProtKB-EC"/>
</dbReference>